<accession>A0A2Z2J7P3</accession>
<keyword evidence="11" id="KW-0460">Magnesium</keyword>
<dbReference type="SUPFAM" id="SSF52540">
    <property type="entry name" value="P-loop containing nucleoside triphosphate hydrolases"/>
    <property type="match status" value="1"/>
</dbReference>
<keyword evidence="7 11" id="KW-0418">Kinase</keyword>
<dbReference type="GO" id="GO:0009073">
    <property type="term" value="P:aromatic amino acid family biosynthetic process"/>
    <property type="evidence" value="ECO:0007669"/>
    <property type="project" value="UniProtKB-KW"/>
</dbReference>
<evidence type="ECO:0000256" key="7">
    <source>
        <dbReference type="ARBA" id="ARBA00022777"/>
    </source>
</evidence>
<dbReference type="InterPro" id="IPR000623">
    <property type="entry name" value="Shikimate_kinase/TSH1"/>
</dbReference>
<dbReference type="Gene3D" id="3.40.50.300">
    <property type="entry name" value="P-loop containing nucleotide triphosphate hydrolases"/>
    <property type="match status" value="1"/>
</dbReference>
<evidence type="ECO:0000256" key="9">
    <source>
        <dbReference type="ARBA" id="ARBA00023141"/>
    </source>
</evidence>
<comment type="subunit">
    <text evidence="11">Monomer.</text>
</comment>
<feature type="binding site" evidence="11">
    <location>
        <position position="26"/>
    </location>
    <ligand>
        <name>Mg(2+)</name>
        <dbReference type="ChEBI" id="CHEBI:18420"/>
    </ligand>
</feature>
<comment type="pathway">
    <text evidence="1 11">Metabolic intermediate biosynthesis; chorismate biosynthesis; chorismate from D-erythrose 4-phosphate and phosphoenolpyruvate: step 5/7.</text>
</comment>
<gene>
    <name evidence="11" type="primary">aroK</name>
    <name evidence="12" type="ORF">CBE89_06665</name>
</gene>
<feature type="binding site" evidence="11">
    <location>
        <begin position="22"/>
        <end position="27"/>
    </location>
    <ligand>
        <name>ATP</name>
        <dbReference type="ChEBI" id="CHEBI:30616"/>
    </ligand>
</feature>
<name>A0A2Z2J7P3_CORST</name>
<dbReference type="RefSeq" id="WP_086891311.1">
    <property type="nucleotide sequence ID" value="NZ_CP021252.1"/>
</dbReference>
<evidence type="ECO:0000256" key="2">
    <source>
        <dbReference type="ARBA" id="ARBA00006997"/>
    </source>
</evidence>
<evidence type="ECO:0000256" key="1">
    <source>
        <dbReference type="ARBA" id="ARBA00004842"/>
    </source>
</evidence>
<dbReference type="GO" id="GO:0008652">
    <property type="term" value="P:amino acid biosynthetic process"/>
    <property type="evidence" value="ECO:0007669"/>
    <property type="project" value="UniProtKB-KW"/>
</dbReference>
<dbReference type="PANTHER" id="PTHR21087">
    <property type="entry name" value="SHIKIMATE KINASE"/>
    <property type="match status" value="1"/>
</dbReference>
<dbReference type="HAMAP" id="MF_00109">
    <property type="entry name" value="Shikimate_kinase"/>
    <property type="match status" value="1"/>
</dbReference>
<feature type="binding site" evidence="11">
    <location>
        <position position="89"/>
    </location>
    <ligand>
        <name>substrate</name>
    </ligand>
</feature>
<keyword evidence="4 11" id="KW-0028">Amino-acid biosynthesis</keyword>
<dbReference type="GO" id="GO:0005829">
    <property type="term" value="C:cytosol"/>
    <property type="evidence" value="ECO:0007669"/>
    <property type="project" value="TreeGrafter"/>
</dbReference>
<dbReference type="PROSITE" id="PS01128">
    <property type="entry name" value="SHIKIMATE_KINASE"/>
    <property type="match status" value="1"/>
</dbReference>
<feature type="binding site" evidence="11">
    <location>
        <position position="126"/>
    </location>
    <ligand>
        <name>ATP</name>
        <dbReference type="ChEBI" id="CHEBI:30616"/>
    </ligand>
</feature>
<keyword evidence="11" id="KW-0963">Cytoplasm</keyword>
<comment type="function">
    <text evidence="11">Catalyzes the specific phosphorylation of the 3-hydroxyl group of shikimic acid using ATP as a cosubstrate.</text>
</comment>
<dbReference type="GO" id="GO:0004765">
    <property type="term" value="F:shikimate kinase activity"/>
    <property type="evidence" value="ECO:0007669"/>
    <property type="project" value="UniProtKB-UniRule"/>
</dbReference>
<organism evidence="12 13">
    <name type="scientific">Corynebacterium striatum</name>
    <dbReference type="NCBI Taxonomy" id="43770"/>
    <lineage>
        <taxon>Bacteria</taxon>
        <taxon>Bacillati</taxon>
        <taxon>Actinomycetota</taxon>
        <taxon>Actinomycetes</taxon>
        <taxon>Mycobacteriales</taxon>
        <taxon>Corynebacteriaceae</taxon>
        <taxon>Corynebacterium</taxon>
    </lineage>
</organism>
<dbReference type="EC" id="2.7.1.71" evidence="3 11"/>
<comment type="cofactor">
    <cofactor evidence="11">
        <name>Mg(2+)</name>
        <dbReference type="ChEBI" id="CHEBI:18420"/>
    </cofactor>
    <text evidence="11">Binds 1 Mg(2+) ion per subunit.</text>
</comment>
<comment type="subcellular location">
    <subcellularLocation>
        <location evidence="11">Cytoplasm</location>
    </subcellularLocation>
</comment>
<keyword evidence="5 11" id="KW-0808">Transferase</keyword>
<evidence type="ECO:0000313" key="12">
    <source>
        <dbReference type="EMBL" id="ART21208.1"/>
    </source>
</evidence>
<sequence>MTTPVSVTGSPHPRVVLVGPPGSGKSSIGRRLANALNCELIDSDVLIEERESAACGEVFSSLGEPAFRELEAELVKEALESRGVVSLGGGAVLTESTRELLDHHTVVFLDVTAEEGVARTLGDPNRPVLEAADPLTHYASLLEARRPYYEEVSDFKVRTGARTPQQVVGDILGFLETL</sequence>
<comment type="catalytic activity">
    <reaction evidence="10 11">
        <text>shikimate + ATP = 3-phosphoshikimate + ADP + H(+)</text>
        <dbReference type="Rhea" id="RHEA:13121"/>
        <dbReference type="ChEBI" id="CHEBI:15378"/>
        <dbReference type="ChEBI" id="CHEBI:30616"/>
        <dbReference type="ChEBI" id="CHEBI:36208"/>
        <dbReference type="ChEBI" id="CHEBI:145989"/>
        <dbReference type="ChEBI" id="CHEBI:456216"/>
        <dbReference type="EC" id="2.7.1.71"/>
    </reaction>
</comment>
<dbReference type="GO" id="GO:0000287">
    <property type="term" value="F:magnesium ion binding"/>
    <property type="evidence" value="ECO:0007669"/>
    <property type="project" value="UniProtKB-UniRule"/>
</dbReference>
<comment type="similarity">
    <text evidence="2 11">Belongs to the shikimate kinase family.</text>
</comment>
<feature type="binding site" evidence="11">
    <location>
        <position position="68"/>
    </location>
    <ligand>
        <name>substrate</name>
    </ligand>
</feature>
<dbReference type="GO" id="GO:0005524">
    <property type="term" value="F:ATP binding"/>
    <property type="evidence" value="ECO:0007669"/>
    <property type="project" value="UniProtKB-UniRule"/>
</dbReference>
<dbReference type="AlphaFoldDB" id="A0A2Z2J7P3"/>
<keyword evidence="11" id="KW-0479">Metal-binding</keyword>
<proteinExistence type="inferred from homology"/>
<feature type="binding site" evidence="11">
    <location>
        <position position="145"/>
    </location>
    <ligand>
        <name>substrate</name>
    </ligand>
</feature>
<evidence type="ECO:0000256" key="3">
    <source>
        <dbReference type="ARBA" id="ARBA00012154"/>
    </source>
</evidence>
<dbReference type="UniPathway" id="UPA00053">
    <property type="reaction ID" value="UER00088"/>
</dbReference>
<reference evidence="12 13" key="1">
    <citation type="submission" date="2017-05" db="EMBL/GenBank/DDBJ databases">
        <title>Complete genome sequence of Corynebacterium striatum KC-Na-1 isolated from Neophocaena asiaeorientalis in Korea.</title>
        <authorList>
            <person name="Kim J.H."/>
            <person name="Lee K."/>
        </authorList>
    </citation>
    <scope>NUCLEOTIDE SEQUENCE [LARGE SCALE GENOMIC DNA]</scope>
    <source>
        <strain evidence="12 13">KC-Na-01</strain>
    </source>
</reference>
<evidence type="ECO:0000256" key="11">
    <source>
        <dbReference type="HAMAP-Rule" id="MF_00109"/>
    </source>
</evidence>
<feature type="binding site" evidence="11">
    <location>
        <position position="44"/>
    </location>
    <ligand>
        <name>substrate</name>
    </ligand>
</feature>
<evidence type="ECO:0000256" key="6">
    <source>
        <dbReference type="ARBA" id="ARBA00022741"/>
    </source>
</evidence>
<dbReference type="Pfam" id="PF01202">
    <property type="entry name" value="SKI"/>
    <property type="match status" value="1"/>
</dbReference>
<keyword evidence="6 11" id="KW-0547">Nucleotide-binding</keyword>
<dbReference type="InterPro" id="IPR023000">
    <property type="entry name" value="Shikimate_kinase_CS"/>
</dbReference>
<dbReference type="EMBL" id="CP021252">
    <property type="protein sequence ID" value="ART21208.1"/>
    <property type="molecule type" value="Genomic_DNA"/>
</dbReference>
<dbReference type="KEGG" id="cstr:CBE89_06665"/>
<evidence type="ECO:0000256" key="8">
    <source>
        <dbReference type="ARBA" id="ARBA00022840"/>
    </source>
</evidence>
<keyword evidence="9 11" id="KW-0057">Aromatic amino acid biosynthesis</keyword>
<keyword evidence="8 11" id="KW-0067">ATP-binding</keyword>
<dbReference type="PRINTS" id="PR01100">
    <property type="entry name" value="SHIKIMTKNASE"/>
</dbReference>
<dbReference type="CDD" id="cd00464">
    <property type="entry name" value="SK"/>
    <property type="match status" value="1"/>
</dbReference>
<feature type="binding site" evidence="11">
    <location>
        <position position="162"/>
    </location>
    <ligand>
        <name>ATP</name>
        <dbReference type="ChEBI" id="CHEBI:30616"/>
    </ligand>
</feature>
<protein>
    <recommendedName>
        <fullName evidence="3 11">Shikimate kinase</fullName>
        <shortName evidence="11">SK</shortName>
        <ecNumber evidence="3 11">2.7.1.71</ecNumber>
    </recommendedName>
</protein>
<evidence type="ECO:0000313" key="13">
    <source>
        <dbReference type="Proteomes" id="UP000250197"/>
    </source>
</evidence>
<evidence type="ECO:0000256" key="10">
    <source>
        <dbReference type="ARBA" id="ARBA00048567"/>
    </source>
</evidence>
<dbReference type="Proteomes" id="UP000250197">
    <property type="component" value="Chromosome"/>
</dbReference>
<dbReference type="GO" id="GO:0009423">
    <property type="term" value="P:chorismate biosynthetic process"/>
    <property type="evidence" value="ECO:0007669"/>
    <property type="project" value="UniProtKB-UniRule"/>
</dbReference>
<evidence type="ECO:0000256" key="5">
    <source>
        <dbReference type="ARBA" id="ARBA00022679"/>
    </source>
</evidence>
<dbReference type="InterPro" id="IPR027417">
    <property type="entry name" value="P-loop_NTPase"/>
</dbReference>
<dbReference type="PANTHER" id="PTHR21087:SF16">
    <property type="entry name" value="SHIKIMATE KINASE 1, CHLOROPLASTIC"/>
    <property type="match status" value="1"/>
</dbReference>
<evidence type="ECO:0000256" key="4">
    <source>
        <dbReference type="ARBA" id="ARBA00022605"/>
    </source>
</evidence>
<dbReference type="InterPro" id="IPR031322">
    <property type="entry name" value="Shikimate/glucono_kinase"/>
</dbReference>